<keyword evidence="10" id="KW-0325">Glycoprotein</keyword>
<dbReference type="AlphaFoldDB" id="A0A914P2C6"/>
<evidence type="ECO:0000256" key="1">
    <source>
        <dbReference type="ARBA" id="ARBA00004141"/>
    </source>
</evidence>
<name>A0A914P2C6_9BILA</name>
<evidence type="ECO:0000256" key="2">
    <source>
        <dbReference type="ARBA" id="ARBA00007193"/>
    </source>
</evidence>
<evidence type="ECO:0000256" key="4">
    <source>
        <dbReference type="ARBA" id="ARBA00022461"/>
    </source>
</evidence>
<keyword evidence="5 13" id="KW-0812">Transmembrane</keyword>
<dbReference type="GO" id="GO:0015280">
    <property type="term" value="F:ligand-gated sodium channel activity"/>
    <property type="evidence" value="ECO:0007669"/>
    <property type="project" value="TreeGrafter"/>
</dbReference>
<dbReference type="InterPro" id="IPR001873">
    <property type="entry name" value="ENaC"/>
</dbReference>
<organism evidence="15 16">
    <name type="scientific">Panagrolaimus davidi</name>
    <dbReference type="NCBI Taxonomy" id="227884"/>
    <lineage>
        <taxon>Eukaryota</taxon>
        <taxon>Metazoa</taxon>
        <taxon>Ecdysozoa</taxon>
        <taxon>Nematoda</taxon>
        <taxon>Chromadorea</taxon>
        <taxon>Rhabditida</taxon>
        <taxon>Tylenchina</taxon>
        <taxon>Panagrolaimomorpha</taxon>
        <taxon>Panagrolaimoidea</taxon>
        <taxon>Panagrolaimidae</taxon>
        <taxon>Panagrolaimus</taxon>
    </lineage>
</organism>
<keyword evidence="6 14" id="KW-1133">Transmembrane helix</keyword>
<keyword evidence="9 14" id="KW-0472">Membrane</keyword>
<comment type="similarity">
    <text evidence="2 13">Belongs to the amiloride-sensitive sodium channel (TC 1.A.6) family.</text>
</comment>
<dbReference type="PANTHER" id="PTHR11690:SF222">
    <property type="entry name" value="AMILORIDE-SENSITIVE SODIUM CHANNEL SUBUNIT GAMMA"/>
    <property type="match status" value="1"/>
</dbReference>
<keyword evidence="11 13" id="KW-0739">Sodium transport</keyword>
<comment type="subcellular location">
    <subcellularLocation>
        <location evidence="1">Membrane</location>
        <topology evidence="1">Multi-pass membrane protein</topology>
    </subcellularLocation>
</comment>
<keyword evidence="8 13" id="KW-0406">Ion transport</keyword>
<evidence type="ECO:0000256" key="9">
    <source>
        <dbReference type="ARBA" id="ARBA00023136"/>
    </source>
</evidence>
<dbReference type="PANTHER" id="PTHR11690">
    <property type="entry name" value="AMILORIDE-SENSITIVE SODIUM CHANNEL-RELATED"/>
    <property type="match status" value="1"/>
</dbReference>
<feature type="transmembrane region" description="Helical" evidence="14">
    <location>
        <begin position="87"/>
        <end position="108"/>
    </location>
</feature>
<keyword evidence="4 13" id="KW-0894">Sodium channel</keyword>
<dbReference type="PRINTS" id="PR01078">
    <property type="entry name" value="AMINACHANNEL"/>
</dbReference>
<keyword evidence="12 13" id="KW-0407">Ion channel</keyword>
<dbReference type="GO" id="GO:0005886">
    <property type="term" value="C:plasma membrane"/>
    <property type="evidence" value="ECO:0007669"/>
    <property type="project" value="TreeGrafter"/>
</dbReference>
<dbReference type="Gene3D" id="2.60.470.10">
    <property type="entry name" value="Acid-sensing ion channels like domains"/>
    <property type="match status" value="1"/>
</dbReference>
<keyword evidence="7" id="KW-0915">Sodium</keyword>
<protein>
    <submittedName>
        <fullName evidence="16">Uncharacterized protein</fullName>
    </submittedName>
</protein>
<evidence type="ECO:0000256" key="7">
    <source>
        <dbReference type="ARBA" id="ARBA00023053"/>
    </source>
</evidence>
<evidence type="ECO:0000313" key="16">
    <source>
        <dbReference type="WBParaSite" id="PDA_v2.g1198.t1"/>
    </source>
</evidence>
<dbReference type="Proteomes" id="UP000887578">
    <property type="component" value="Unplaced"/>
</dbReference>
<evidence type="ECO:0000256" key="12">
    <source>
        <dbReference type="ARBA" id="ARBA00023303"/>
    </source>
</evidence>
<evidence type="ECO:0000256" key="14">
    <source>
        <dbReference type="SAM" id="Phobius"/>
    </source>
</evidence>
<proteinExistence type="inferred from homology"/>
<evidence type="ECO:0000256" key="6">
    <source>
        <dbReference type="ARBA" id="ARBA00022989"/>
    </source>
</evidence>
<dbReference type="Pfam" id="PF00858">
    <property type="entry name" value="ASC"/>
    <property type="match status" value="1"/>
</dbReference>
<evidence type="ECO:0000256" key="10">
    <source>
        <dbReference type="ARBA" id="ARBA00023180"/>
    </source>
</evidence>
<evidence type="ECO:0000256" key="8">
    <source>
        <dbReference type="ARBA" id="ARBA00023065"/>
    </source>
</evidence>
<evidence type="ECO:0000256" key="11">
    <source>
        <dbReference type="ARBA" id="ARBA00023201"/>
    </source>
</evidence>
<evidence type="ECO:0000256" key="3">
    <source>
        <dbReference type="ARBA" id="ARBA00022448"/>
    </source>
</evidence>
<sequence length="385" mass="44020">MSDQSDDNSIKKLSKFDFKENSSISSVRTNSKRRVSQYIVRVPIDHFNRIKATDEVNSLSKETQLFVGLATIHGLLRIYRGHGVYRLLWIFVTITFFTFFLYQLGVLIRQYQQKPTASQVSFILPENGMTFPAVTICKYNSIRQSYVKELNETTNGSFSYELLQYLALSYLEVQLILTASDEFPLQDGEQLFQNFIKRYPNFSINHFFKKAGSLCNETLRYCSFAGREFDCCKYAKPILTDMGLCHRFEFSSADVIYLRSQTNSGVTNGLQIIADSDKNDQAKLLFDSDSDNENVTSFLNLVDHLRVNSKMDVTGLFSQIFDSGFRYFVHSDTEYPSLSTEGITVSPGTRVYSGISPIRVSKFYQNNLNIILNISVFIVTRSTMG</sequence>
<accession>A0A914P2C6</accession>
<evidence type="ECO:0000313" key="15">
    <source>
        <dbReference type="Proteomes" id="UP000887578"/>
    </source>
</evidence>
<keyword evidence="3 13" id="KW-0813">Transport</keyword>
<dbReference type="WBParaSite" id="PDA_v2.g1198.t1">
    <property type="protein sequence ID" value="PDA_v2.g1198.t1"/>
    <property type="gene ID" value="PDA_v2.g1198"/>
</dbReference>
<evidence type="ECO:0000256" key="5">
    <source>
        <dbReference type="ARBA" id="ARBA00022692"/>
    </source>
</evidence>
<reference evidence="16" key="1">
    <citation type="submission" date="2022-11" db="UniProtKB">
        <authorList>
            <consortium name="WormBaseParasite"/>
        </authorList>
    </citation>
    <scope>IDENTIFICATION</scope>
</reference>
<evidence type="ECO:0000256" key="13">
    <source>
        <dbReference type="RuleBase" id="RU000679"/>
    </source>
</evidence>
<keyword evidence="15" id="KW-1185">Reference proteome</keyword>